<proteinExistence type="predicted"/>
<keyword evidence="2" id="KW-1185">Reference proteome</keyword>
<dbReference type="PANTHER" id="PTHR12433:SF12">
    <property type="entry name" value="MEDIATOR OF RNA POLYMERASE II TRANSCRIPTION SUBUNIT 25"/>
    <property type="match status" value="1"/>
</dbReference>
<dbReference type="Proteomes" id="UP000289340">
    <property type="component" value="Chromosome 2"/>
</dbReference>
<name>A0A445LNN5_GLYSO</name>
<evidence type="ECO:0000313" key="1">
    <source>
        <dbReference type="EMBL" id="RZC24899.1"/>
    </source>
</evidence>
<accession>A0A445LNN5</accession>
<dbReference type="AlphaFoldDB" id="A0A445LNN5"/>
<organism evidence="1 2">
    <name type="scientific">Glycine soja</name>
    <name type="common">Wild soybean</name>
    <dbReference type="NCBI Taxonomy" id="3848"/>
    <lineage>
        <taxon>Eukaryota</taxon>
        <taxon>Viridiplantae</taxon>
        <taxon>Streptophyta</taxon>
        <taxon>Embryophyta</taxon>
        <taxon>Tracheophyta</taxon>
        <taxon>Spermatophyta</taxon>
        <taxon>Magnoliopsida</taxon>
        <taxon>eudicotyledons</taxon>
        <taxon>Gunneridae</taxon>
        <taxon>Pentapetalae</taxon>
        <taxon>rosids</taxon>
        <taxon>fabids</taxon>
        <taxon>Fabales</taxon>
        <taxon>Fabaceae</taxon>
        <taxon>Papilionoideae</taxon>
        <taxon>50 kb inversion clade</taxon>
        <taxon>NPAAA clade</taxon>
        <taxon>indigoferoid/millettioid clade</taxon>
        <taxon>Phaseoleae</taxon>
        <taxon>Glycine</taxon>
        <taxon>Glycine subgen. Soja</taxon>
    </lineage>
</organism>
<protein>
    <submittedName>
        <fullName evidence="1">Uncharacterized protein</fullName>
    </submittedName>
</protein>
<dbReference type="GO" id="GO:0016592">
    <property type="term" value="C:mediator complex"/>
    <property type="evidence" value="ECO:0007669"/>
    <property type="project" value="TreeGrafter"/>
</dbReference>
<gene>
    <name evidence="1" type="ORF">D0Y65_003871</name>
</gene>
<dbReference type="GO" id="GO:0005667">
    <property type="term" value="C:transcription regulator complex"/>
    <property type="evidence" value="ECO:0007669"/>
    <property type="project" value="TreeGrafter"/>
</dbReference>
<dbReference type="GO" id="GO:0045944">
    <property type="term" value="P:positive regulation of transcription by RNA polymerase II"/>
    <property type="evidence" value="ECO:0007669"/>
    <property type="project" value="TreeGrafter"/>
</dbReference>
<comment type="caution">
    <text evidence="1">The sequence shown here is derived from an EMBL/GenBank/DDBJ whole genome shotgun (WGS) entry which is preliminary data.</text>
</comment>
<evidence type="ECO:0000313" key="2">
    <source>
        <dbReference type="Proteomes" id="UP000289340"/>
    </source>
</evidence>
<dbReference type="EMBL" id="QZWG01000002">
    <property type="protein sequence ID" value="RZC24899.1"/>
    <property type="molecule type" value="Genomic_DNA"/>
</dbReference>
<reference evidence="1 2" key="1">
    <citation type="submission" date="2018-09" db="EMBL/GenBank/DDBJ databases">
        <title>A high-quality reference genome of wild soybean provides a powerful tool to mine soybean genomes.</title>
        <authorList>
            <person name="Xie M."/>
            <person name="Chung C.Y.L."/>
            <person name="Li M.-W."/>
            <person name="Wong F.-L."/>
            <person name="Chan T.-F."/>
            <person name="Lam H.-M."/>
        </authorList>
    </citation>
    <scope>NUCLEOTIDE SEQUENCE [LARGE SCALE GENOMIC DNA]</scope>
    <source>
        <strain evidence="2">cv. W05</strain>
        <tissue evidence="1">Hypocotyl of etiolated seedlings</tissue>
    </source>
</reference>
<dbReference type="PANTHER" id="PTHR12433">
    <property type="entry name" value="MEDIATOR OF RNA POLYMERASE II TRANSCRIPTION SUBUNIT 25"/>
    <property type="match status" value="1"/>
</dbReference>
<sequence length="377" mass="40942">MTFEEQTTEQGRMQESEITLSPLIPPTTRCEMYDPSPSYYLPTNDYEDFMAKLFNENEFFQLRENIFKYPLQPYEPVPLDDIPLEVVKSVEGLSGFGASASVGVGDTASASVGVGDTARASVGVDDTASASVGVGDTASACVGASVGYNASAGGIAFANFNADIDSSVVFGANASSSTTLTVATIDPQVAGPSSFGNHSMFNNTMHNPLTQFESCSSPSSFSGLTHHASSSSSSHQQLQRYLPNQMNGINAQGIPAMTPQHISSNSNNQGLFWLRPPPLVDFPYFVPAWEGSLVGRIHSYRQFLSQARVVRKPTSPVTLTDQWCCRLDIALFIPLSTVNYTMKFCGGPIDYVFFHIIKFNNLDLYDYMMSTNLVSHI</sequence>